<organism evidence="10">
    <name type="scientific">Anisakis simplex</name>
    <name type="common">Herring worm</name>
    <dbReference type="NCBI Taxonomy" id="6269"/>
    <lineage>
        <taxon>Eukaryota</taxon>
        <taxon>Metazoa</taxon>
        <taxon>Ecdysozoa</taxon>
        <taxon>Nematoda</taxon>
        <taxon>Chromadorea</taxon>
        <taxon>Rhabditida</taxon>
        <taxon>Spirurina</taxon>
        <taxon>Ascaridomorpha</taxon>
        <taxon>Ascaridoidea</taxon>
        <taxon>Anisakidae</taxon>
        <taxon>Anisakis</taxon>
        <taxon>Anisakis simplex complex</taxon>
    </lineage>
</organism>
<keyword evidence="5 7" id="KW-0472">Membrane</keyword>
<feature type="transmembrane region" description="Helical" evidence="7">
    <location>
        <begin position="629"/>
        <end position="649"/>
    </location>
</feature>
<evidence type="ECO:0000256" key="2">
    <source>
        <dbReference type="ARBA" id="ARBA00006058"/>
    </source>
</evidence>
<reference evidence="10" key="1">
    <citation type="submission" date="2017-02" db="UniProtKB">
        <authorList>
            <consortium name="WormBaseParasite"/>
        </authorList>
    </citation>
    <scope>IDENTIFICATION</scope>
</reference>
<evidence type="ECO:0000256" key="6">
    <source>
        <dbReference type="ARBA" id="ARBA00023180"/>
    </source>
</evidence>
<keyword evidence="3 7" id="KW-0812">Transmembrane</keyword>
<evidence type="ECO:0000256" key="3">
    <source>
        <dbReference type="ARBA" id="ARBA00022692"/>
    </source>
</evidence>
<dbReference type="AlphaFoldDB" id="A0A0M3K6R8"/>
<dbReference type="PANTHER" id="PTHR11238">
    <property type="entry name" value="PROMININ ISOFORM D-RELATED"/>
    <property type="match status" value="1"/>
</dbReference>
<keyword evidence="4 7" id="KW-1133">Transmembrane helix</keyword>
<feature type="transmembrane region" description="Helical" evidence="7">
    <location>
        <begin position="356"/>
        <end position="379"/>
    </location>
</feature>
<feature type="transmembrane region" description="Helical" evidence="7">
    <location>
        <begin position="320"/>
        <end position="344"/>
    </location>
</feature>
<dbReference type="PANTHER" id="PTHR11238:SF9">
    <property type="entry name" value="PROMININ, ISOFORM D"/>
    <property type="match status" value="1"/>
</dbReference>
<dbReference type="InterPro" id="IPR008795">
    <property type="entry name" value="Prominin"/>
</dbReference>
<comment type="subcellular location">
    <subcellularLocation>
        <location evidence="1">Membrane</location>
        <topology evidence="1">Multi-pass membrane protein</topology>
    </subcellularLocation>
</comment>
<keyword evidence="9" id="KW-1185">Reference proteome</keyword>
<evidence type="ECO:0000256" key="5">
    <source>
        <dbReference type="ARBA" id="ARBA00023136"/>
    </source>
</evidence>
<gene>
    <name evidence="8" type="ORF">ASIM_LOCUS16066</name>
</gene>
<feature type="transmembrane region" description="Helical" evidence="7">
    <location>
        <begin position="20"/>
        <end position="44"/>
    </location>
</feature>
<evidence type="ECO:0000256" key="1">
    <source>
        <dbReference type="ARBA" id="ARBA00004141"/>
    </source>
</evidence>
<dbReference type="Proteomes" id="UP000267096">
    <property type="component" value="Unassembled WGS sequence"/>
</dbReference>
<accession>A0A0M3K6R8</accession>
<evidence type="ECO:0000256" key="4">
    <source>
        <dbReference type="ARBA" id="ARBA00022989"/>
    </source>
</evidence>
<sequence>MNGKFSLNEPISLAKQQAGAIVFIAIGVILIIGVPISGIIFCCVRSCGGCGAKRKHKPSKCALSIWLSMLTVALLFLIVAAAVYPTACQDIVDNADGVLNMTNDITDDIANVLTTAADNITCEMNEAIGSFFDDVSGIINRIPDKIFNGFEDKYGYNKMKQILNESSNTTPKFVAASVAVSNASSKIEELRKESWTHHAPKNLSQIELGAVIKVLQGVNKSLMLVSERFNDVHNQLDRTFHDVDNHILEAKNQVNNSIQSADSSLQRAHHDFDDVTRSVRKTVDDIKSQLYRQNEQISIAYRQNAQSILSKSGVVPGLKAIVLIPCLLVIIPALITILCGILQLPMNDSSPSKRSVIFAVGGCIAMTGVFFGFMLSWIVSVVATFSFVGSYGIGMVCEPLFYDPQMRIFTDISFFNFDVPPITSNKSITINFGEVMKSCANHSSIFNALHGESLLDTSYIVKQANLGKYKDEAMMNFNLDYTFNDSKTLSLNETTVKLSTVIGNIPTTLNTTRSAARSNKTHLNQTAIAEEKLNKTKSAIDDVVSSMQVTIDQVQEIIYNATASGNFTAKGREVIGDVFDETIANVVNKVYSSKDTLLTHTFDCYPMNALWKKIGNELCDVVIMPMNGIWTSAGLASLFIIVSIAALTLTAKYLQRMNPAYDRQPMVTEPFQAASKYAVRF</sequence>
<dbReference type="WBParaSite" id="ASIM_0001665901-mRNA-1">
    <property type="protein sequence ID" value="ASIM_0001665901-mRNA-1"/>
    <property type="gene ID" value="ASIM_0001665901"/>
</dbReference>
<dbReference type="OrthoDB" id="5818040at2759"/>
<evidence type="ECO:0000313" key="9">
    <source>
        <dbReference type="Proteomes" id="UP000267096"/>
    </source>
</evidence>
<protein>
    <submittedName>
        <fullName evidence="10">Prominin-1</fullName>
    </submittedName>
</protein>
<proteinExistence type="inferred from homology"/>
<evidence type="ECO:0000256" key="7">
    <source>
        <dbReference type="SAM" id="Phobius"/>
    </source>
</evidence>
<feature type="transmembrane region" description="Helical" evidence="7">
    <location>
        <begin position="65"/>
        <end position="84"/>
    </location>
</feature>
<evidence type="ECO:0000313" key="10">
    <source>
        <dbReference type="WBParaSite" id="ASIM_0001665901-mRNA-1"/>
    </source>
</evidence>
<evidence type="ECO:0000313" key="8">
    <source>
        <dbReference type="EMBL" id="VDK56779.1"/>
    </source>
</evidence>
<reference evidence="8 9" key="2">
    <citation type="submission" date="2018-11" db="EMBL/GenBank/DDBJ databases">
        <authorList>
            <consortium name="Pathogen Informatics"/>
        </authorList>
    </citation>
    <scope>NUCLEOTIDE SEQUENCE [LARGE SCALE GENOMIC DNA]</scope>
</reference>
<keyword evidence="6" id="KW-0325">Glycoprotein</keyword>
<dbReference type="EMBL" id="UYRR01032779">
    <property type="protein sequence ID" value="VDK56779.1"/>
    <property type="molecule type" value="Genomic_DNA"/>
</dbReference>
<dbReference type="Pfam" id="PF05478">
    <property type="entry name" value="Prominin"/>
    <property type="match status" value="2"/>
</dbReference>
<dbReference type="GO" id="GO:0016020">
    <property type="term" value="C:membrane"/>
    <property type="evidence" value="ECO:0007669"/>
    <property type="project" value="UniProtKB-SubCell"/>
</dbReference>
<name>A0A0M3K6R8_ANISI</name>
<comment type="similarity">
    <text evidence="2">Belongs to the prominin family.</text>
</comment>